<dbReference type="Pfam" id="PF00072">
    <property type="entry name" value="Response_reg"/>
    <property type="match status" value="1"/>
</dbReference>
<keyword evidence="4" id="KW-0238">DNA-binding</keyword>
<dbReference type="SUPFAM" id="SSF52172">
    <property type="entry name" value="CheY-like"/>
    <property type="match status" value="1"/>
</dbReference>
<dbReference type="InterPro" id="IPR027417">
    <property type="entry name" value="P-loop_NTPase"/>
</dbReference>
<dbReference type="CDD" id="cd00009">
    <property type="entry name" value="AAA"/>
    <property type="match status" value="1"/>
</dbReference>
<dbReference type="SMART" id="SM00448">
    <property type="entry name" value="REC"/>
    <property type="match status" value="1"/>
</dbReference>
<dbReference type="PANTHER" id="PTHR32071">
    <property type="entry name" value="TRANSCRIPTIONAL REGULATORY PROTEIN"/>
    <property type="match status" value="1"/>
</dbReference>
<dbReference type="InterPro" id="IPR025943">
    <property type="entry name" value="Sigma_54_int_dom_ATP-bd_2"/>
</dbReference>
<protein>
    <recommendedName>
        <fullName evidence="10">Response regulatory domain-containing protein</fullName>
    </recommendedName>
</protein>
<evidence type="ECO:0000256" key="5">
    <source>
        <dbReference type="ARBA" id="ARBA00023159"/>
    </source>
</evidence>
<dbReference type="CDD" id="cd00156">
    <property type="entry name" value="REC"/>
    <property type="match status" value="1"/>
</dbReference>
<evidence type="ECO:0000256" key="2">
    <source>
        <dbReference type="ARBA" id="ARBA00022840"/>
    </source>
</evidence>
<dbReference type="PROSITE" id="PS50110">
    <property type="entry name" value="RESPONSE_REGULATORY"/>
    <property type="match status" value="1"/>
</dbReference>
<dbReference type="EMBL" id="BARS01000047">
    <property type="protein sequence ID" value="GAF70845.1"/>
    <property type="molecule type" value="Genomic_DNA"/>
</dbReference>
<dbReference type="GO" id="GO:0003677">
    <property type="term" value="F:DNA binding"/>
    <property type="evidence" value="ECO:0007669"/>
    <property type="project" value="UniProtKB-KW"/>
</dbReference>
<dbReference type="InterPro" id="IPR003593">
    <property type="entry name" value="AAA+_ATPase"/>
</dbReference>
<dbReference type="InterPro" id="IPR025944">
    <property type="entry name" value="Sigma_54_int_dom_CS"/>
</dbReference>
<feature type="domain" description="Sigma-54 factor interaction" evidence="7">
    <location>
        <begin position="152"/>
        <end position="381"/>
    </location>
</feature>
<name>X0T452_9ZZZZ</name>
<dbReference type="SUPFAM" id="SSF52540">
    <property type="entry name" value="P-loop containing nucleoside triphosphate hydrolases"/>
    <property type="match status" value="1"/>
</dbReference>
<keyword evidence="3" id="KW-0805">Transcription regulation</keyword>
<evidence type="ECO:0000256" key="3">
    <source>
        <dbReference type="ARBA" id="ARBA00023015"/>
    </source>
</evidence>
<dbReference type="Gene3D" id="3.40.50.2300">
    <property type="match status" value="1"/>
</dbReference>
<dbReference type="PROSITE" id="PS00688">
    <property type="entry name" value="SIGMA54_INTERACT_3"/>
    <property type="match status" value="1"/>
</dbReference>
<keyword evidence="5" id="KW-0010">Activator</keyword>
<dbReference type="Pfam" id="PF00158">
    <property type="entry name" value="Sigma54_activat"/>
    <property type="match status" value="1"/>
</dbReference>
<accession>X0T452</accession>
<dbReference type="AlphaFoldDB" id="X0T452"/>
<dbReference type="Pfam" id="PF25601">
    <property type="entry name" value="AAA_lid_14"/>
    <property type="match status" value="1"/>
</dbReference>
<dbReference type="FunFam" id="3.40.50.300:FF:000006">
    <property type="entry name" value="DNA-binding transcriptional regulator NtrC"/>
    <property type="match status" value="1"/>
</dbReference>
<dbReference type="InterPro" id="IPR011006">
    <property type="entry name" value="CheY-like_superfamily"/>
</dbReference>
<dbReference type="InterPro" id="IPR002078">
    <property type="entry name" value="Sigma_54_int"/>
</dbReference>
<sequence>MDNSKMAKAKVLVLDDEAHILKWVKSFLEDDFEIFGASDSDNALLKLKTTKIDVAIIDVKLNKNDTRDGWDVLKFVKDNYPEVGTIMLTSYDSMDYDRRAMGLGADDFMSKVVDRNKLLERVVKTMEKVRIRKERSKAVSLALAKNHRLGKIIGRGVAMRDIFRLIGKVAKSDSTVLILGKSGTGKELVAETIYKLSHRSKGPYVVVNCAAIPKNLIESELFGHKKGAFTDAIVDKPGKFQVAQGGTIFLDEIGDMSTNTQTKILRVLESNEIVKIGDTTPINVDVRIIAATNKNLKKSVKNLTFREDLYYRLNVFEIHLPLLQERKEDIPLLIQNFIERFSNKYQKNIIGISQQALQILSGYDWPGNVRELRNMIERAVVLSEQSVISESDLPLLEGINEGENNIDSLDALASLPYKEFMDVCEKRYLTSHLRHSQNNISQAATKAKIDRSNFRKKMEKHGLTK</sequence>
<dbReference type="SUPFAM" id="SSF46689">
    <property type="entry name" value="Homeodomain-like"/>
    <property type="match status" value="1"/>
</dbReference>
<dbReference type="PROSITE" id="PS00676">
    <property type="entry name" value="SIGMA54_INTERACT_2"/>
    <property type="match status" value="1"/>
</dbReference>
<evidence type="ECO:0000313" key="9">
    <source>
        <dbReference type="EMBL" id="GAF70845.1"/>
    </source>
</evidence>
<dbReference type="InterPro" id="IPR001789">
    <property type="entry name" value="Sig_transdc_resp-reg_receiver"/>
</dbReference>
<dbReference type="InterPro" id="IPR058031">
    <property type="entry name" value="AAA_lid_NorR"/>
</dbReference>
<dbReference type="SMART" id="SM00382">
    <property type="entry name" value="AAA"/>
    <property type="match status" value="1"/>
</dbReference>
<dbReference type="GO" id="GO:0000160">
    <property type="term" value="P:phosphorelay signal transduction system"/>
    <property type="evidence" value="ECO:0007669"/>
    <property type="project" value="InterPro"/>
</dbReference>
<dbReference type="PROSITE" id="PS50045">
    <property type="entry name" value="SIGMA54_INTERACT_4"/>
    <property type="match status" value="1"/>
</dbReference>
<dbReference type="Gene3D" id="1.10.10.60">
    <property type="entry name" value="Homeodomain-like"/>
    <property type="match status" value="1"/>
</dbReference>
<dbReference type="GO" id="GO:0005524">
    <property type="term" value="F:ATP binding"/>
    <property type="evidence" value="ECO:0007669"/>
    <property type="project" value="UniProtKB-KW"/>
</dbReference>
<evidence type="ECO:0000259" key="8">
    <source>
        <dbReference type="PROSITE" id="PS50110"/>
    </source>
</evidence>
<organism evidence="9">
    <name type="scientific">marine sediment metagenome</name>
    <dbReference type="NCBI Taxonomy" id="412755"/>
    <lineage>
        <taxon>unclassified sequences</taxon>
        <taxon>metagenomes</taxon>
        <taxon>ecological metagenomes</taxon>
    </lineage>
</organism>
<keyword evidence="6" id="KW-0804">Transcription</keyword>
<comment type="caution">
    <text evidence="9">The sequence shown here is derived from an EMBL/GenBank/DDBJ whole genome shotgun (WGS) entry which is preliminary data.</text>
</comment>
<evidence type="ECO:0000256" key="6">
    <source>
        <dbReference type="ARBA" id="ARBA00023163"/>
    </source>
</evidence>
<evidence type="ECO:0000256" key="4">
    <source>
        <dbReference type="ARBA" id="ARBA00023125"/>
    </source>
</evidence>
<keyword evidence="1" id="KW-0547">Nucleotide-binding</keyword>
<keyword evidence="2" id="KW-0067">ATP-binding</keyword>
<dbReference type="GO" id="GO:0006355">
    <property type="term" value="P:regulation of DNA-templated transcription"/>
    <property type="evidence" value="ECO:0007669"/>
    <property type="project" value="InterPro"/>
</dbReference>
<dbReference type="Gene3D" id="1.10.8.60">
    <property type="match status" value="1"/>
</dbReference>
<evidence type="ECO:0000259" key="7">
    <source>
        <dbReference type="PROSITE" id="PS50045"/>
    </source>
</evidence>
<feature type="domain" description="Response regulatory" evidence="8">
    <location>
        <begin position="10"/>
        <end position="126"/>
    </location>
</feature>
<dbReference type="InterPro" id="IPR009057">
    <property type="entry name" value="Homeodomain-like_sf"/>
</dbReference>
<dbReference type="Gene3D" id="3.40.50.300">
    <property type="entry name" value="P-loop containing nucleotide triphosphate hydrolases"/>
    <property type="match status" value="1"/>
</dbReference>
<evidence type="ECO:0008006" key="10">
    <source>
        <dbReference type="Google" id="ProtNLM"/>
    </source>
</evidence>
<proteinExistence type="predicted"/>
<dbReference type="FunFam" id="1.10.8.60:FF:000014">
    <property type="entry name" value="DNA-binding transcriptional regulator NtrC"/>
    <property type="match status" value="1"/>
</dbReference>
<evidence type="ECO:0000256" key="1">
    <source>
        <dbReference type="ARBA" id="ARBA00022741"/>
    </source>
</evidence>
<reference evidence="9" key="1">
    <citation type="journal article" date="2014" name="Front. Microbiol.">
        <title>High frequency of phylogenetically diverse reductive dehalogenase-homologous genes in deep subseafloor sedimentary metagenomes.</title>
        <authorList>
            <person name="Kawai M."/>
            <person name="Futagami T."/>
            <person name="Toyoda A."/>
            <person name="Takaki Y."/>
            <person name="Nishi S."/>
            <person name="Hori S."/>
            <person name="Arai W."/>
            <person name="Tsubouchi T."/>
            <person name="Morono Y."/>
            <person name="Uchiyama I."/>
            <person name="Ito T."/>
            <person name="Fujiyama A."/>
            <person name="Inagaki F."/>
            <person name="Takami H."/>
        </authorList>
    </citation>
    <scope>NUCLEOTIDE SEQUENCE</scope>
    <source>
        <strain evidence="9">Expedition CK06-06</strain>
    </source>
</reference>
<gene>
    <name evidence="9" type="ORF">S01H1_00153</name>
</gene>